<evidence type="ECO:0000313" key="2">
    <source>
        <dbReference type="EMBL" id="OWZ21363.1"/>
    </source>
</evidence>
<comment type="caution">
    <text evidence="2">The sequence shown here is derived from an EMBL/GenBank/DDBJ whole genome shotgun (WGS) entry which is preliminary data.</text>
</comment>
<organism evidence="2 3">
    <name type="scientific">Phytophthora megakarya</name>
    <dbReference type="NCBI Taxonomy" id="4795"/>
    <lineage>
        <taxon>Eukaryota</taxon>
        <taxon>Sar</taxon>
        <taxon>Stramenopiles</taxon>
        <taxon>Oomycota</taxon>
        <taxon>Peronosporomycetes</taxon>
        <taxon>Peronosporales</taxon>
        <taxon>Peronosporaceae</taxon>
        <taxon>Phytophthora</taxon>
    </lineage>
</organism>
<name>A0A225WUQ9_9STRA</name>
<sequence length="238" mass="26726">MLVRIAVLATSLVCVGCCSGTTTLKMTPPASGPRRTENYQSVEHKRMLRAYTTTEHSAEERAYPEVLTSGKLKFNKWMAGSTLRNAKKMAKLWTHTDDFNKGKIATEKISVTGSLMEKYGDDVVMAAIVKAKQVDSTKRAATKLETDLILNYAKIFKRAIYQGKDIDDVLTKGLGGENKVLPIIATAMREPSLTKTKMEELKKLETKLLVQKLENQRIFFQIDDRMKSIMNSPGLVYR</sequence>
<feature type="chain" id="PRO_5012578713" evidence="1">
    <location>
        <begin position="21"/>
        <end position="238"/>
    </location>
</feature>
<keyword evidence="1" id="KW-0732">Signal</keyword>
<protein>
    <submittedName>
        <fullName evidence="2">RxLR effector protein</fullName>
    </submittedName>
</protein>
<feature type="signal peptide" evidence="1">
    <location>
        <begin position="1"/>
        <end position="20"/>
    </location>
</feature>
<dbReference type="Proteomes" id="UP000198211">
    <property type="component" value="Unassembled WGS sequence"/>
</dbReference>
<gene>
    <name evidence="2" type="ORF">PHMEG_0004103</name>
</gene>
<dbReference type="EMBL" id="NBNE01000233">
    <property type="protein sequence ID" value="OWZ21363.1"/>
    <property type="molecule type" value="Genomic_DNA"/>
</dbReference>
<reference evidence="3" key="1">
    <citation type="submission" date="2017-03" db="EMBL/GenBank/DDBJ databases">
        <title>Phytopthora megakarya and P. palmivora, two closely related causual agents of cacao black pod achieved similar genome size and gene model numbers by different mechanisms.</title>
        <authorList>
            <person name="Ali S."/>
            <person name="Shao J."/>
            <person name="Larry D.J."/>
            <person name="Kronmiller B."/>
            <person name="Shen D."/>
            <person name="Strem M.D."/>
            <person name="Melnick R.L."/>
            <person name="Guiltinan M.J."/>
            <person name="Tyler B.M."/>
            <person name="Meinhardt L.W."/>
            <person name="Bailey B.A."/>
        </authorList>
    </citation>
    <scope>NUCLEOTIDE SEQUENCE [LARGE SCALE GENOMIC DNA]</scope>
    <source>
        <strain evidence="3">zdho120</strain>
    </source>
</reference>
<accession>A0A225WUQ9</accession>
<dbReference type="AlphaFoldDB" id="A0A225WUQ9"/>
<evidence type="ECO:0000256" key="1">
    <source>
        <dbReference type="SAM" id="SignalP"/>
    </source>
</evidence>
<keyword evidence="3" id="KW-1185">Reference proteome</keyword>
<proteinExistence type="predicted"/>
<evidence type="ECO:0000313" key="3">
    <source>
        <dbReference type="Proteomes" id="UP000198211"/>
    </source>
</evidence>